<keyword evidence="9" id="KW-0694">RNA-binding</keyword>
<evidence type="ECO:0000256" key="3">
    <source>
        <dbReference type="ARBA" id="ARBA00021330"/>
    </source>
</evidence>
<evidence type="ECO:0000256" key="6">
    <source>
        <dbReference type="ARBA" id="ARBA00022691"/>
    </source>
</evidence>
<comment type="cofactor">
    <cofactor evidence="1">
        <name>Mg(2+)</name>
        <dbReference type="ChEBI" id="CHEBI:18420"/>
    </cofactor>
</comment>
<dbReference type="PANTHER" id="PTHR21404:SF3">
    <property type="entry name" value="SMALL RNA 2'-O-METHYLTRANSFERASE"/>
    <property type="match status" value="1"/>
</dbReference>
<name>A0ABP1P5W7_XYLVO</name>
<feature type="compositionally biased region" description="Basic and acidic residues" evidence="13">
    <location>
        <begin position="926"/>
        <end position="943"/>
    </location>
</feature>
<evidence type="ECO:0000256" key="1">
    <source>
        <dbReference type="ARBA" id="ARBA00001946"/>
    </source>
</evidence>
<feature type="compositionally biased region" description="Low complexity" evidence="13">
    <location>
        <begin position="1225"/>
        <end position="1234"/>
    </location>
</feature>
<feature type="compositionally biased region" description="Acidic residues" evidence="13">
    <location>
        <begin position="1183"/>
        <end position="1202"/>
    </location>
</feature>
<evidence type="ECO:0000313" key="16">
    <source>
        <dbReference type="Proteomes" id="UP001642520"/>
    </source>
</evidence>
<evidence type="ECO:0000256" key="14">
    <source>
        <dbReference type="SAM" id="SignalP"/>
    </source>
</evidence>
<feature type="compositionally biased region" description="Polar residues" evidence="13">
    <location>
        <begin position="1022"/>
        <end position="1034"/>
    </location>
</feature>
<feature type="region of interest" description="Disordered" evidence="13">
    <location>
        <begin position="1181"/>
        <end position="1241"/>
    </location>
</feature>
<accession>A0ABP1P5W7</accession>
<keyword evidence="7" id="KW-0479">Metal-binding</keyword>
<feature type="region of interest" description="Disordered" evidence="13">
    <location>
        <begin position="703"/>
        <end position="743"/>
    </location>
</feature>
<evidence type="ECO:0000256" key="9">
    <source>
        <dbReference type="ARBA" id="ARBA00022884"/>
    </source>
</evidence>
<feature type="region of interest" description="Disordered" evidence="13">
    <location>
        <begin position="1016"/>
        <end position="1102"/>
    </location>
</feature>
<evidence type="ECO:0000256" key="11">
    <source>
        <dbReference type="ARBA" id="ARBA00035025"/>
    </source>
</evidence>
<sequence length="1241" mass="139486">MFIVLFPLLYLFGKFVYKNYQANKQKAINDDTINTEKQFNISEADYKMRDPDAVQDDDEGKSIRFFPPAYVQRYVAVSDVLNSAKYRGKLRKIVDFGCAELDFLVYLKNTEGVEEILCVDIDRTLLDASESKAAPLVYEYLHTRAAPLVIEVCEGSVVHNDKKLEKTDAVICIELIEHLYPDTLTDLPYNIFGFIKPKLAVITTPNADFNVLFPNFSGFRHYDHKFEWTRQQFQDWAENITLRYPDYTVTFDGICKGPEGTEHLGCCTQMAIFHYIGEKDICSSGVEGLFKTVIRYDYPFQIDNRSDEEKILDDATYYIRHLSYQSSDMEEEVPLKKVLHMLRSFHISVEALQTILEDANWTIENRESGPVVLIPPRSTFSDYSTIENGVWNEYSATEDERWEDDEWSAEPGPPIDSNRFAEQDSSDIWDNQNWDQEPSIVIPQNNSIIQDNTYLFDGANILLDDVSETTRGTEIFERHDEVSSTENLGPIPSVNDLTDSAPSYSNESAELSDSSFNRKFDGTREDSFLDVTLGTYVDTMSTVTQKLNRTLEIPPYMSISRASTSPDPYLLKAVQMDQHLQDDSMCNQSMSSHWMLNSSFEQGNASMNAAVNLNDSEYKSPLKNHLHDSNRLHSIYLNTSYKEIEDSYIEPLTSDTSISCFNQDRVEGVYQDSEVSQNNYQLQAHLQSNSGLSITSSALIESRPQFTSSPKTEVKVNATGRKRRSLDYKEQKNNSHSSNATEEYRLISPSNSNSLGSSNVAVSQSNNDVTVSTLSTINLSTVEKLYNKQNNSIYEDNLEINSGNELLNKPNNDTFKSIGTSTIASALNNDKQTVKKELPETIPFNSNKSEEESETLLVNLTTANGSESSNSFITKRSARKDEELAVPNNTNNIQSVNCDTKINRATNQRSTIKPKSRVEFVHDNNDGKTELESEPRNARDPTDVKTVNSTEISCQYAKGVSKLESTLVPSSHIEGVKDVRSASVLNSEARVECAAESRESKCKNVNPSIVEIVESIELKPSSPETAETPPNSWSPEVMDSGYPNSASAPDMTPECDLSSIAQDDSSESESPSIAEAPRLEPIDADEVENGDLANNNRDDEGNNMMALELNDLEDLQPLINVLEDDLENENDIYGLENGFPIWLLRILNMANPINVEMHREHRFPNRAAGGDARYVNMERDEGFDSSSDENSDLENNEMEDSVNDASENALMDNADNDNADEDNESASNSDSGSEQWAARNT</sequence>
<evidence type="ECO:0000256" key="4">
    <source>
        <dbReference type="ARBA" id="ARBA00022603"/>
    </source>
</evidence>
<keyword evidence="16" id="KW-1185">Reference proteome</keyword>
<protein>
    <recommendedName>
        <fullName evidence="3">Small RNA 2'-O-methyltransferase</fullName>
        <ecNumber evidence="11">2.1.1.386</ecNumber>
    </recommendedName>
</protein>
<dbReference type="EMBL" id="CAXAJV020001296">
    <property type="protein sequence ID" value="CAL7947888.1"/>
    <property type="molecule type" value="Genomic_DNA"/>
</dbReference>
<keyword evidence="8" id="KW-0460">Magnesium</keyword>
<comment type="caution">
    <text evidence="15">The sequence shown here is derived from an EMBL/GenBank/DDBJ whole genome shotgun (WGS) entry which is preliminary data.</text>
</comment>
<dbReference type="Proteomes" id="UP001642520">
    <property type="component" value="Unassembled WGS sequence"/>
</dbReference>
<keyword evidence="6" id="KW-0949">S-adenosyl-L-methionine</keyword>
<evidence type="ECO:0000256" key="12">
    <source>
        <dbReference type="ARBA" id="ARBA00048418"/>
    </source>
</evidence>
<dbReference type="Gene3D" id="3.40.50.150">
    <property type="entry name" value="Vaccinia Virus protein VP39"/>
    <property type="match status" value="1"/>
</dbReference>
<evidence type="ECO:0000256" key="7">
    <source>
        <dbReference type="ARBA" id="ARBA00022723"/>
    </source>
</evidence>
<feature type="chain" id="PRO_5047396844" description="Small RNA 2'-O-methyltransferase" evidence="14">
    <location>
        <begin position="19"/>
        <end position="1241"/>
    </location>
</feature>
<dbReference type="PANTHER" id="PTHR21404">
    <property type="entry name" value="HEN1"/>
    <property type="match status" value="1"/>
</dbReference>
<proteinExistence type="inferred from homology"/>
<gene>
    <name evidence="15" type="ORF">XYLVIOL_LOCUS8568</name>
</gene>
<evidence type="ECO:0000256" key="8">
    <source>
        <dbReference type="ARBA" id="ARBA00022842"/>
    </source>
</evidence>
<comment type="catalytic activity">
    <reaction evidence="12">
        <text>small RNA 3'-end nucleotide + S-adenosyl-L-methionine = small RNA 3'-end 2'-O-methylnucleotide + S-adenosyl-L-homocysteine + H(+)</text>
        <dbReference type="Rhea" id="RHEA:37887"/>
        <dbReference type="Rhea" id="RHEA-COMP:10415"/>
        <dbReference type="Rhea" id="RHEA-COMP:10416"/>
        <dbReference type="ChEBI" id="CHEBI:15378"/>
        <dbReference type="ChEBI" id="CHEBI:57856"/>
        <dbReference type="ChEBI" id="CHEBI:59789"/>
        <dbReference type="ChEBI" id="CHEBI:74896"/>
        <dbReference type="ChEBI" id="CHEBI:74898"/>
        <dbReference type="EC" id="2.1.1.386"/>
    </reaction>
</comment>
<evidence type="ECO:0000256" key="2">
    <source>
        <dbReference type="ARBA" id="ARBA00009026"/>
    </source>
</evidence>
<organism evidence="15 16">
    <name type="scientific">Xylocopa violacea</name>
    <name type="common">Violet carpenter bee</name>
    <name type="synonym">Apis violacea</name>
    <dbReference type="NCBI Taxonomy" id="135666"/>
    <lineage>
        <taxon>Eukaryota</taxon>
        <taxon>Metazoa</taxon>
        <taxon>Ecdysozoa</taxon>
        <taxon>Arthropoda</taxon>
        <taxon>Hexapoda</taxon>
        <taxon>Insecta</taxon>
        <taxon>Pterygota</taxon>
        <taxon>Neoptera</taxon>
        <taxon>Endopterygota</taxon>
        <taxon>Hymenoptera</taxon>
        <taxon>Apocrita</taxon>
        <taxon>Aculeata</taxon>
        <taxon>Apoidea</taxon>
        <taxon>Anthophila</taxon>
        <taxon>Apidae</taxon>
        <taxon>Xylocopa</taxon>
        <taxon>Xylocopa</taxon>
    </lineage>
</organism>
<feature type="signal peptide" evidence="14">
    <location>
        <begin position="1"/>
        <end position="18"/>
    </location>
</feature>
<comment type="similarity">
    <text evidence="2">Belongs to the methyltransferase superfamily. HEN1 family.</text>
</comment>
<keyword evidence="14" id="KW-0732">Signal</keyword>
<reference evidence="15 16" key="1">
    <citation type="submission" date="2024-08" db="EMBL/GenBank/DDBJ databases">
        <authorList>
            <person name="Will J Nash"/>
            <person name="Angela Man"/>
            <person name="Seanna McTaggart"/>
            <person name="Kendall Baker"/>
            <person name="Tom Barker"/>
            <person name="Leah Catchpole"/>
            <person name="Alex Durrant"/>
            <person name="Karim Gharbi"/>
            <person name="Naomi Irish"/>
            <person name="Gemy Kaithakottil"/>
            <person name="Debby Ku"/>
            <person name="Aaliyah Providence"/>
            <person name="Felix Shaw"/>
            <person name="David Swarbreck"/>
            <person name="Chris Watkins"/>
            <person name="Ann M. McCartney"/>
            <person name="Giulio Formenti"/>
            <person name="Alice Mouton"/>
            <person name="Noel Vella"/>
            <person name="Bjorn M von Reumont"/>
            <person name="Adriana Vella"/>
            <person name="Wilfried Haerty"/>
        </authorList>
    </citation>
    <scope>NUCLEOTIDE SEQUENCE [LARGE SCALE GENOMIC DNA]</scope>
</reference>
<keyword evidence="5" id="KW-0808">Transferase</keyword>
<feature type="compositionally biased region" description="Acidic residues" evidence="13">
    <location>
        <begin position="1214"/>
        <end position="1224"/>
    </location>
</feature>
<evidence type="ECO:0000256" key="5">
    <source>
        <dbReference type="ARBA" id="ARBA00022679"/>
    </source>
</evidence>
<dbReference type="InterPro" id="IPR029063">
    <property type="entry name" value="SAM-dependent_MTases_sf"/>
</dbReference>
<dbReference type="InterPro" id="IPR026610">
    <property type="entry name" value="Hen1"/>
</dbReference>
<evidence type="ECO:0000256" key="10">
    <source>
        <dbReference type="ARBA" id="ARBA00023158"/>
    </source>
</evidence>
<dbReference type="EC" id="2.1.1.386" evidence="11"/>
<evidence type="ECO:0000313" key="15">
    <source>
        <dbReference type="EMBL" id="CAL7947888.1"/>
    </source>
</evidence>
<keyword evidence="10" id="KW-0943">RNA-mediated gene silencing</keyword>
<feature type="region of interest" description="Disordered" evidence="13">
    <location>
        <begin position="926"/>
        <end position="945"/>
    </location>
</feature>
<keyword evidence="4" id="KW-0489">Methyltransferase</keyword>
<dbReference type="SUPFAM" id="SSF53335">
    <property type="entry name" value="S-adenosyl-L-methionine-dependent methyltransferases"/>
    <property type="match status" value="1"/>
</dbReference>
<evidence type="ECO:0000256" key="13">
    <source>
        <dbReference type="SAM" id="MobiDB-lite"/>
    </source>
</evidence>